<organism evidence="2 3">
    <name type="scientific">Candidatus Nealsonbacteria bacterium CG18_big_fil_WC_8_21_14_2_50_37_10</name>
    <dbReference type="NCBI Taxonomy" id="1974717"/>
    <lineage>
        <taxon>Bacteria</taxon>
        <taxon>Candidatus Nealsoniibacteriota</taxon>
    </lineage>
</organism>
<name>A0A2H0FHC1_9BACT</name>
<feature type="transmembrane region" description="Helical" evidence="1">
    <location>
        <begin position="19"/>
        <end position="43"/>
    </location>
</feature>
<dbReference type="EMBL" id="PCUC01000127">
    <property type="protein sequence ID" value="PIQ05969.1"/>
    <property type="molecule type" value="Genomic_DNA"/>
</dbReference>
<keyword evidence="1" id="KW-0812">Transmembrane</keyword>
<proteinExistence type="predicted"/>
<evidence type="ECO:0008006" key="4">
    <source>
        <dbReference type="Google" id="ProtNLM"/>
    </source>
</evidence>
<gene>
    <name evidence="2" type="ORF">COW72_02410</name>
</gene>
<sequence length="172" mass="20108">MIRINDIISFIFNPAFTDWLLFLKILLIILSLILSGFIIFAFIKTSWLKRMLIWDIVEFFSFRPYGIRKVEKDWAKITARLETDLESEWKLATIEADSILNDILMKMGFAGETLGERLDRLTIATLPNLQQIREAHKIRNNIVHDPDYRVSLDEAKMAVGIYEQALRDLQAF</sequence>
<dbReference type="Proteomes" id="UP000230778">
    <property type="component" value="Unassembled WGS sequence"/>
</dbReference>
<comment type="caution">
    <text evidence="2">The sequence shown here is derived from an EMBL/GenBank/DDBJ whole genome shotgun (WGS) entry which is preliminary data.</text>
</comment>
<reference evidence="2 3" key="1">
    <citation type="submission" date="2017-09" db="EMBL/GenBank/DDBJ databases">
        <title>Depth-based differentiation of microbial function through sediment-hosted aquifers and enrichment of novel symbionts in the deep terrestrial subsurface.</title>
        <authorList>
            <person name="Probst A.J."/>
            <person name="Ladd B."/>
            <person name="Jarett J.K."/>
            <person name="Geller-Mcgrath D.E."/>
            <person name="Sieber C.M."/>
            <person name="Emerson J.B."/>
            <person name="Anantharaman K."/>
            <person name="Thomas B.C."/>
            <person name="Malmstrom R."/>
            <person name="Stieglmeier M."/>
            <person name="Klingl A."/>
            <person name="Woyke T."/>
            <person name="Ryan C.M."/>
            <person name="Banfield J.F."/>
        </authorList>
    </citation>
    <scope>NUCLEOTIDE SEQUENCE [LARGE SCALE GENOMIC DNA]</scope>
    <source>
        <strain evidence="2">CG18_big_fil_WC_8_21_14_2_50_37_10</strain>
    </source>
</reference>
<evidence type="ECO:0000256" key="1">
    <source>
        <dbReference type="SAM" id="Phobius"/>
    </source>
</evidence>
<dbReference type="AlphaFoldDB" id="A0A2H0FHC1"/>
<protein>
    <recommendedName>
        <fullName evidence="4">DUF4145 domain-containing protein</fullName>
    </recommendedName>
</protein>
<evidence type="ECO:0000313" key="2">
    <source>
        <dbReference type="EMBL" id="PIQ05969.1"/>
    </source>
</evidence>
<accession>A0A2H0FHC1</accession>
<evidence type="ECO:0000313" key="3">
    <source>
        <dbReference type="Proteomes" id="UP000230778"/>
    </source>
</evidence>
<keyword evidence="1" id="KW-1133">Transmembrane helix</keyword>
<keyword evidence="1" id="KW-0472">Membrane</keyword>